<protein>
    <submittedName>
        <fullName evidence="2">Metalloprotease</fullName>
    </submittedName>
</protein>
<comment type="caution">
    <text evidence="2">The sequence shown here is derived from an EMBL/GenBank/DDBJ whole genome shotgun (WGS) entry which is preliminary data.</text>
</comment>
<dbReference type="RefSeq" id="WP_251742100.1">
    <property type="nucleotide sequence ID" value="NZ_JBHUOJ010000009.1"/>
</dbReference>
<keyword evidence="3" id="KW-1185">Reference proteome</keyword>
<accession>A0ABW5X4I7</accession>
<keyword evidence="2" id="KW-0378">Hydrolase</keyword>
<evidence type="ECO:0000256" key="1">
    <source>
        <dbReference type="SAM" id="SignalP"/>
    </source>
</evidence>
<reference evidence="3" key="1">
    <citation type="journal article" date="2019" name="Int. J. Syst. Evol. Microbiol.">
        <title>The Global Catalogue of Microorganisms (GCM) 10K type strain sequencing project: providing services to taxonomists for standard genome sequencing and annotation.</title>
        <authorList>
            <consortium name="The Broad Institute Genomics Platform"/>
            <consortium name="The Broad Institute Genome Sequencing Center for Infectious Disease"/>
            <person name="Wu L."/>
            <person name="Ma J."/>
        </authorList>
    </citation>
    <scope>NUCLEOTIDE SEQUENCE [LARGE SCALE GENOMIC DNA]</scope>
    <source>
        <strain evidence="3">KCTC 52925</strain>
    </source>
</reference>
<feature type="chain" id="PRO_5046244425" evidence="1">
    <location>
        <begin position="20"/>
        <end position="936"/>
    </location>
</feature>
<dbReference type="GO" id="GO:0008237">
    <property type="term" value="F:metallopeptidase activity"/>
    <property type="evidence" value="ECO:0007669"/>
    <property type="project" value="UniProtKB-KW"/>
</dbReference>
<evidence type="ECO:0000313" key="3">
    <source>
        <dbReference type="Proteomes" id="UP001597438"/>
    </source>
</evidence>
<evidence type="ECO:0000313" key="2">
    <source>
        <dbReference type="EMBL" id="MFD2832754.1"/>
    </source>
</evidence>
<proteinExistence type="predicted"/>
<dbReference type="Gene3D" id="1.10.390.10">
    <property type="entry name" value="Neutral Protease Domain 2"/>
    <property type="match status" value="1"/>
</dbReference>
<dbReference type="EMBL" id="JBHUOJ010000009">
    <property type="protein sequence ID" value="MFD2832754.1"/>
    <property type="molecule type" value="Genomic_DNA"/>
</dbReference>
<gene>
    <name evidence="2" type="ORF">ACFSYS_05590</name>
</gene>
<dbReference type="Proteomes" id="UP001597438">
    <property type="component" value="Unassembled WGS sequence"/>
</dbReference>
<keyword evidence="2" id="KW-0482">Metalloprotease</keyword>
<keyword evidence="2" id="KW-0645">Protease</keyword>
<keyword evidence="1" id="KW-0732">Signal</keyword>
<name>A0ABW5X4I7_9FLAO</name>
<organism evidence="2 3">
    <name type="scientific">Christiangramia antarctica</name>
    <dbReference type="NCBI Taxonomy" id="2058158"/>
    <lineage>
        <taxon>Bacteria</taxon>
        <taxon>Pseudomonadati</taxon>
        <taxon>Bacteroidota</taxon>
        <taxon>Flavobacteriia</taxon>
        <taxon>Flavobacteriales</taxon>
        <taxon>Flavobacteriaceae</taxon>
        <taxon>Christiangramia</taxon>
    </lineage>
</organism>
<feature type="signal peptide" evidence="1">
    <location>
        <begin position="1"/>
        <end position="19"/>
    </location>
</feature>
<sequence length="936" mass="109728">MRYLSLSLIFFCISGWLSAQNVITVDAKLIDSSRTLEIQEKIIFTNTESRELISIYLNDWNNAFSSKSSALAKRFAEDYSRKFHYSKEEERGSTNIFSVKNSEGKALEWDRPGEVYDLVRVILDKPLQAGESIELNFKYDLIIPDDKFTRFGVDKEGNFKLKYWYLVPAPLDNGWQLYNHKDLDLQYVQPYDIEINLNIPTKYYATSALNLKSTITTSDSKKIRFSGVNRVDSELYLSQSYIFESLRIGNNNIITNLEDEGLDPDVKNVILNRSLTFLEDRLGTFPHKNFFISREDYLKNPVYGLNQLPDFIRPFPDGFQYDIKVFKTLSSNFLQNTILVNPNTEKWVIDAIMVSLMMDYVETYYPNMKLFGSLSNIVGLRWFHAADLEYNDQYEFLYMNMARRNMDQPLNTSQDSLVGFNRIIANSYKAGVGVKYLIDYLEDESVRESIKEFYTNYSLKKVSDNDFIRLLEKNADKDISWFFRDYIKTNKKIDFKIGKVQKFEDSLRVTVKNLRNNDMPVSLYGIKDKEIVYKTWVEQVKDTKTVSIPRMDIERLALNYEGTIPEFNKRNNYKRVTTLLNKPVQFRLFQDIEDPKYNQIFFMPQFDYNLYDGISIGPRLYNKTVLSKTFSFGISPKYAFNSKTLVGSAGFSNTHQFENKNLYAISYGIGGSRYSFGYDLFYEKYTPFLSFNFRNPYLRSNEGQRLTIRNVNVSRDQNPEATLLQPDYNVFNVNYRYSNPNFIKYFSGSVDYQLSDKFSKMSFSVEYRKLFKNNRQVNLRVFAGTFLYNDVQANNYFSFALDRPTDYLFDYNYYGRSQGSGLFSQQIIVAEGGFKSQLQPEFANQWITTINGSTSIWNWIYAYGDLGVVKNKHVNGKLLYDSGIRVSLVQDYFELFFPVYSNLGWEIAQPDYDQKIRFIVALDLNTIIKLFTRRWY</sequence>
<dbReference type="InterPro" id="IPR027268">
    <property type="entry name" value="Peptidase_M4/M1_CTD_sf"/>
</dbReference>